<organism evidence="2 3">
    <name type="scientific">Snodgrassella alvi</name>
    <dbReference type="NCBI Taxonomy" id="1196083"/>
    <lineage>
        <taxon>Bacteria</taxon>
        <taxon>Pseudomonadati</taxon>
        <taxon>Pseudomonadota</taxon>
        <taxon>Betaproteobacteria</taxon>
        <taxon>Neisseriales</taxon>
        <taxon>Neisseriaceae</taxon>
        <taxon>Snodgrassella</taxon>
    </lineage>
</organism>
<feature type="chain" id="PRO_5014621330" description="Immunity protein" evidence="1">
    <location>
        <begin position="23"/>
        <end position="147"/>
    </location>
</feature>
<feature type="signal peptide" evidence="1">
    <location>
        <begin position="1"/>
        <end position="22"/>
    </location>
</feature>
<evidence type="ECO:0000313" key="2">
    <source>
        <dbReference type="EMBL" id="PIT64919.1"/>
    </source>
</evidence>
<dbReference type="Gene3D" id="1.20.120.1620">
    <property type="match status" value="1"/>
</dbReference>
<dbReference type="InterPro" id="IPR032032">
    <property type="entry name" value="Tai4"/>
</dbReference>
<dbReference type="InterPro" id="IPR038314">
    <property type="entry name" value="T6SS_sf"/>
</dbReference>
<reference evidence="2 3" key="1">
    <citation type="journal article" date="2017" name="MBio">
        <title>Type VI secretion-mediated competition in the bee gut microbiome.</title>
        <authorList>
            <person name="Steele M.I."/>
            <person name="Kwong W.K."/>
            <person name="Powell J.E."/>
            <person name="Whiteley M."/>
            <person name="Moran N.A."/>
        </authorList>
    </citation>
    <scope>NUCLEOTIDE SEQUENCE [LARGE SCALE GENOMIC DNA]</scope>
    <source>
        <strain evidence="2 3">PEB0171</strain>
    </source>
</reference>
<comment type="caution">
    <text evidence="2">The sequence shown here is derived from an EMBL/GenBank/DDBJ whole genome shotgun (WGS) entry which is preliminary data.</text>
</comment>
<keyword evidence="1" id="KW-0732">Signal</keyword>
<accession>A0A2N9Y6W1</accession>
<dbReference type="Proteomes" id="UP000231094">
    <property type="component" value="Unassembled WGS sequence"/>
</dbReference>
<dbReference type="AlphaFoldDB" id="A0A2N9Y6W1"/>
<dbReference type="EMBL" id="MEIV01000009">
    <property type="protein sequence ID" value="PIT64919.1"/>
    <property type="molecule type" value="Genomic_DNA"/>
</dbReference>
<protein>
    <recommendedName>
        <fullName evidence="4">Immunity protein</fullName>
    </recommendedName>
</protein>
<proteinExistence type="predicted"/>
<evidence type="ECO:0008006" key="4">
    <source>
        <dbReference type="Google" id="ProtNLM"/>
    </source>
</evidence>
<evidence type="ECO:0000256" key="1">
    <source>
        <dbReference type="SAM" id="SignalP"/>
    </source>
</evidence>
<gene>
    <name evidence="2" type="ORF">BHC47_08720</name>
</gene>
<evidence type="ECO:0000313" key="3">
    <source>
        <dbReference type="Proteomes" id="UP000231094"/>
    </source>
</evidence>
<dbReference type="Pfam" id="PF16695">
    <property type="entry name" value="Tai4"/>
    <property type="match status" value="1"/>
</dbReference>
<sequence>MKNLKYQILCTCCLLLSLTCKASNLNVNPMSPEAPNRTFIQNYKDMVFAHCITKAYKDSDEVGKDAGSSVGALRQWIDYDMNESIDEEIRLVNSYLSRNYFNPIVESQVKGVKFDLLKCLDLYHSKELDKLSRKVVPYPQRKASQGY</sequence>
<dbReference type="RefSeq" id="WP_100115757.1">
    <property type="nucleotide sequence ID" value="NZ_MEIV01000009.1"/>
</dbReference>
<name>A0A2N9Y6W1_9NEIS</name>